<comment type="caution">
    <text evidence="2">The sequence shown here is derived from an EMBL/GenBank/DDBJ whole genome shotgun (WGS) entry which is preliminary data.</text>
</comment>
<protein>
    <submittedName>
        <fullName evidence="2">Uncharacterized protein</fullName>
    </submittedName>
</protein>
<dbReference type="AlphaFoldDB" id="A0A645HNR3"/>
<accession>A0A645HNR3</accession>
<sequence length="130" mass="13959">MVAASSIAATGLRPQRITNTVRMMNGDHALNICPVVYFGSVAAALTAGSPSKRQILAGFQIFKNTVRDTIAANEDRISGSSGPRKLEDHHWRPAKDIPATRQAGRTSIADFQPAINTTNQIGMITDRNGN</sequence>
<gene>
    <name evidence="2" type="ORF">SDC9_188196</name>
</gene>
<dbReference type="EMBL" id="VSSQ01097216">
    <property type="protein sequence ID" value="MPN40658.1"/>
    <property type="molecule type" value="Genomic_DNA"/>
</dbReference>
<feature type="compositionally biased region" description="Basic and acidic residues" evidence="1">
    <location>
        <begin position="84"/>
        <end position="95"/>
    </location>
</feature>
<name>A0A645HNR3_9ZZZZ</name>
<feature type="region of interest" description="Disordered" evidence="1">
    <location>
        <begin position="73"/>
        <end position="104"/>
    </location>
</feature>
<evidence type="ECO:0000256" key="1">
    <source>
        <dbReference type="SAM" id="MobiDB-lite"/>
    </source>
</evidence>
<proteinExistence type="predicted"/>
<reference evidence="2" key="1">
    <citation type="submission" date="2019-08" db="EMBL/GenBank/DDBJ databases">
        <authorList>
            <person name="Kucharzyk K."/>
            <person name="Murdoch R.W."/>
            <person name="Higgins S."/>
            <person name="Loffler F."/>
        </authorList>
    </citation>
    <scope>NUCLEOTIDE SEQUENCE</scope>
</reference>
<organism evidence="2">
    <name type="scientific">bioreactor metagenome</name>
    <dbReference type="NCBI Taxonomy" id="1076179"/>
    <lineage>
        <taxon>unclassified sequences</taxon>
        <taxon>metagenomes</taxon>
        <taxon>ecological metagenomes</taxon>
    </lineage>
</organism>
<evidence type="ECO:0000313" key="2">
    <source>
        <dbReference type="EMBL" id="MPN40658.1"/>
    </source>
</evidence>